<dbReference type="GeneID" id="94173798"/>
<dbReference type="OrthoDB" id="266243at2759"/>
<dbReference type="Proteomes" id="UP000674179">
    <property type="component" value="Chromosome 7"/>
</dbReference>
<keyword evidence="2" id="KW-1185">Reference proteome</keyword>
<evidence type="ECO:0000313" key="1">
    <source>
        <dbReference type="EMBL" id="KAG5485265.1"/>
    </source>
</evidence>
<name>A0A836HJH1_LEIEN</name>
<gene>
    <name evidence="1" type="ORF">CUR178_06628</name>
</gene>
<protein>
    <submittedName>
        <fullName evidence="1">Uncharacterized protein</fullName>
    </submittedName>
</protein>
<comment type="caution">
    <text evidence="1">The sequence shown here is derived from an EMBL/GenBank/DDBJ whole genome shotgun (WGS) entry which is preliminary data.</text>
</comment>
<sequence length="575" mass="62969">MLTAPGRATAGGDGFNDDRFASGLRRLREIVLDFSPLRISVECVVRNPLSHMLLHREAVPWMTITAAAHRTKEEWAADRRGRESLLPFPVRSSAEERERLRQELQADPTRIGPVGATEEISIAINDFWGGFRSYMCDGTPNLTPAEEYYLDPVRALLLDRMGPAKEARHPAPLVCDGCAFHCVHPRLVRGSRAGRTGAVGGAREESSSEDAPISWSVALEDVDAGMVHVPSGSGDAVTVTRGDLFTCKVLNCKDGRGEGEQLGRSTKDATNRALLLSSDAWLTHFSDGLQLFFANDTRATRQGVGDGGDVPVKRLLPLYASVVHRESLQSAPIYSLQTLYWLQYDSLYLQNVARRPDQLPLMPTTSGERAPARTSLRTWTVTSIYLRDFQLVVYFNVLRRRLLGGERENASTLLTANDAPAVLPWAPVTAEGEEPAARAMAAGELARLGFELLQGANPMLLLMQGKSALSPLRPVGWRPQTSAEWSGRATVDGDVPSSPLCTPGRIRAIAVVISKCHHNRMEWLSGLSRYYPVHNYGGRAVPPPTPLPGDAVPTRRGFHSMRICRSRPSVGVSPC</sequence>
<dbReference type="KEGG" id="lenr:94173798"/>
<organism evidence="1 2">
    <name type="scientific">Leishmania enriettii</name>
    <dbReference type="NCBI Taxonomy" id="5663"/>
    <lineage>
        <taxon>Eukaryota</taxon>
        <taxon>Discoba</taxon>
        <taxon>Euglenozoa</taxon>
        <taxon>Kinetoplastea</taxon>
        <taxon>Metakinetoplastina</taxon>
        <taxon>Trypanosomatida</taxon>
        <taxon>Trypanosomatidae</taxon>
        <taxon>Leishmaniinae</taxon>
        <taxon>Leishmania</taxon>
    </lineage>
</organism>
<accession>A0A836HJH1</accession>
<reference evidence="1 2" key="1">
    <citation type="submission" date="2021-02" db="EMBL/GenBank/DDBJ databases">
        <title>Leishmania (Mundinia) enrietti genome sequencing and assembly.</title>
        <authorList>
            <person name="Almutairi H."/>
            <person name="Gatherer D."/>
        </authorList>
    </citation>
    <scope>NUCLEOTIDE SEQUENCE [LARGE SCALE GENOMIC DNA]</scope>
    <source>
        <strain evidence="1">CUR178</strain>
    </source>
</reference>
<dbReference type="RefSeq" id="XP_067695529.1">
    <property type="nucleotide sequence ID" value="XM_067838288.1"/>
</dbReference>
<evidence type="ECO:0000313" key="2">
    <source>
        <dbReference type="Proteomes" id="UP000674179"/>
    </source>
</evidence>
<dbReference type="EMBL" id="JAFHKP010000007">
    <property type="protein sequence ID" value="KAG5485265.1"/>
    <property type="molecule type" value="Genomic_DNA"/>
</dbReference>
<dbReference type="AlphaFoldDB" id="A0A836HJH1"/>
<proteinExistence type="predicted"/>